<dbReference type="Proteomes" id="UP000235965">
    <property type="component" value="Unassembled WGS sequence"/>
</dbReference>
<comment type="caution">
    <text evidence="1">The sequence shown here is derived from an EMBL/GenBank/DDBJ whole genome shotgun (WGS) entry which is preliminary data.</text>
</comment>
<gene>
    <name evidence="1" type="ORF">B7P43_G09491</name>
</gene>
<reference evidence="1 2" key="1">
    <citation type="submission" date="2017-12" db="EMBL/GenBank/DDBJ databases">
        <title>Hemimetabolous genomes reveal molecular basis of termite eusociality.</title>
        <authorList>
            <person name="Harrison M.C."/>
            <person name="Jongepier E."/>
            <person name="Robertson H.M."/>
            <person name="Arning N."/>
            <person name="Bitard-Feildel T."/>
            <person name="Chao H."/>
            <person name="Childers C.P."/>
            <person name="Dinh H."/>
            <person name="Doddapaneni H."/>
            <person name="Dugan S."/>
            <person name="Gowin J."/>
            <person name="Greiner C."/>
            <person name="Han Y."/>
            <person name="Hu H."/>
            <person name="Hughes D.S.T."/>
            <person name="Huylmans A.-K."/>
            <person name="Kemena C."/>
            <person name="Kremer L.P.M."/>
            <person name="Lee S.L."/>
            <person name="Lopez-Ezquerra A."/>
            <person name="Mallet L."/>
            <person name="Monroy-Kuhn J.M."/>
            <person name="Moser A."/>
            <person name="Murali S.C."/>
            <person name="Muzny D.M."/>
            <person name="Otani S."/>
            <person name="Piulachs M.-D."/>
            <person name="Poelchau M."/>
            <person name="Qu J."/>
            <person name="Schaub F."/>
            <person name="Wada-Katsumata A."/>
            <person name="Worley K.C."/>
            <person name="Xie Q."/>
            <person name="Ylla G."/>
            <person name="Poulsen M."/>
            <person name="Gibbs R.A."/>
            <person name="Schal C."/>
            <person name="Richards S."/>
            <person name="Belles X."/>
            <person name="Korb J."/>
            <person name="Bornberg-Bauer E."/>
        </authorList>
    </citation>
    <scope>NUCLEOTIDE SEQUENCE [LARGE SCALE GENOMIC DNA]</scope>
    <source>
        <tissue evidence="1">Whole body</tissue>
    </source>
</reference>
<dbReference type="AlphaFoldDB" id="A0A2J7PXC7"/>
<name>A0A2J7PXC7_9NEOP</name>
<evidence type="ECO:0000313" key="2">
    <source>
        <dbReference type="Proteomes" id="UP000235965"/>
    </source>
</evidence>
<dbReference type="InParanoid" id="A0A2J7PXC7"/>
<organism evidence="1 2">
    <name type="scientific">Cryptotermes secundus</name>
    <dbReference type="NCBI Taxonomy" id="105785"/>
    <lineage>
        <taxon>Eukaryota</taxon>
        <taxon>Metazoa</taxon>
        <taxon>Ecdysozoa</taxon>
        <taxon>Arthropoda</taxon>
        <taxon>Hexapoda</taxon>
        <taxon>Insecta</taxon>
        <taxon>Pterygota</taxon>
        <taxon>Neoptera</taxon>
        <taxon>Polyneoptera</taxon>
        <taxon>Dictyoptera</taxon>
        <taxon>Blattodea</taxon>
        <taxon>Blattoidea</taxon>
        <taxon>Termitoidae</taxon>
        <taxon>Kalotermitidae</taxon>
        <taxon>Cryptotermitinae</taxon>
        <taxon>Cryptotermes</taxon>
    </lineage>
</organism>
<proteinExistence type="predicted"/>
<accession>A0A2J7PXC7</accession>
<keyword evidence="2" id="KW-1185">Reference proteome</keyword>
<protein>
    <submittedName>
        <fullName evidence="1">Uncharacterized protein</fullName>
    </submittedName>
</protein>
<evidence type="ECO:0000313" key="1">
    <source>
        <dbReference type="EMBL" id="PNF20982.1"/>
    </source>
</evidence>
<sequence>MGLTRWTGSKQADVIILLFRKYSTELFMFLSLQANGRITFPSDHPYSFLIHQLS</sequence>
<dbReference type="EMBL" id="NEVH01020859">
    <property type="protein sequence ID" value="PNF20982.1"/>
    <property type="molecule type" value="Genomic_DNA"/>
</dbReference>